<keyword evidence="3" id="KW-1185">Reference proteome</keyword>
<dbReference type="AlphaFoldDB" id="A0A8X6IET1"/>
<protein>
    <submittedName>
        <fullName evidence="2">Uncharacterized protein</fullName>
    </submittedName>
</protein>
<name>A0A8X6IET1_TRICU</name>
<evidence type="ECO:0000313" key="2">
    <source>
        <dbReference type="EMBL" id="GFQ93092.1"/>
    </source>
</evidence>
<organism evidence="2 3">
    <name type="scientific">Trichonephila clavata</name>
    <name type="common">Joro spider</name>
    <name type="synonym">Nephila clavata</name>
    <dbReference type="NCBI Taxonomy" id="2740835"/>
    <lineage>
        <taxon>Eukaryota</taxon>
        <taxon>Metazoa</taxon>
        <taxon>Ecdysozoa</taxon>
        <taxon>Arthropoda</taxon>
        <taxon>Chelicerata</taxon>
        <taxon>Arachnida</taxon>
        <taxon>Araneae</taxon>
        <taxon>Araneomorphae</taxon>
        <taxon>Entelegynae</taxon>
        <taxon>Araneoidea</taxon>
        <taxon>Nephilidae</taxon>
        <taxon>Trichonephila</taxon>
    </lineage>
</organism>
<evidence type="ECO:0000313" key="3">
    <source>
        <dbReference type="Proteomes" id="UP000887116"/>
    </source>
</evidence>
<dbReference type="EMBL" id="BMAO01014140">
    <property type="protein sequence ID" value="GFQ93092.1"/>
    <property type="molecule type" value="Genomic_DNA"/>
</dbReference>
<evidence type="ECO:0000256" key="1">
    <source>
        <dbReference type="SAM" id="MobiDB-lite"/>
    </source>
</evidence>
<dbReference type="OrthoDB" id="6453378at2759"/>
<proteinExistence type="predicted"/>
<reference evidence="2" key="1">
    <citation type="submission" date="2020-07" db="EMBL/GenBank/DDBJ databases">
        <title>Multicomponent nature underlies the extraordinary mechanical properties of spider dragline silk.</title>
        <authorList>
            <person name="Kono N."/>
            <person name="Nakamura H."/>
            <person name="Mori M."/>
            <person name="Yoshida Y."/>
            <person name="Ohtoshi R."/>
            <person name="Malay A.D."/>
            <person name="Moran D.A.P."/>
            <person name="Tomita M."/>
            <person name="Numata K."/>
            <person name="Arakawa K."/>
        </authorList>
    </citation>
    <scope>NUCLEOTIDE SEQUENCE</scope>
</reference>
<feature type="region of interest" description="Disordered" evidence="1">
    <location>
        <begin position="40"/>
        <end position="77"/>
    </location>
</feature>
<accession>A0A8X6IET1</accession>
<dbReference type="Proteomes" id="UP000887116">
    <property type="component" value="Unassembled WGS sequence"/>
</dbReference>
<gene>
    <name evidence="2" type="ORF">TNCT_374601</name>
</gene>
<sequence length="77" mass="8827">MITERRPVRDPFYRLEKHGEFSGTLRAVADVRLGQVYGGAIRDHAPRSHAEGDSEREESQGSERFGELSRTFNGRFF</sequence>
<feature type="compositionally biased region" description="Basic and acidic residues" evidence="1">
    <location>
        <begin position="41"/>
        <end position="67"/>
    </location>
</feature>
<comment type="caution">
    <text evidence="2">The sequence shown here is derived from an EMBL/GenBank/DDBJ whole genome shotgun (WGS) entry which is preliminary data.</text>
</comment>